<comment type="caution">
    <text evidence="1">The sequence shown here is derived from an EMBL/GenBank/DDBJ whole genome shotgun (WGS) entry which is preliminary data.</text>
</comment>
<sequence length="92" mass="9902">MTTIILSKPIANGPELISVLTLRPPRLGDSPILMRAYAAWSSGDVGSLADNLLDVLAAVTSLPRAVVDQIDPVNLDAVLDGLTRFIRDYSKR</sequence>
<dbReference type="AlphaFoldDB" id="A0A7W7YQW0"/>
<keyword evidence="2" id="KW-1185">Reference proteome</keyword>
<dbReference type="Pfam" id="PF10109">
    <property type="entry name" value="Phage_TAC_7"/>
    <property type="match status" value="1"/>
</dbReference>
<protein>
    <recommendedName>
        <fullName evidence="3">Phage tail assembly protein</fullName>
    </recommendedName>
</protein>
<dbReference type="EMBL" id="JACHIK010000001">
    <property type="protein sequence ID" value="MBB5040693.1"/>
    <property type="molecule type" value="Genomic_DNA"/>
</dbReference>
<dbReference type="Proteomes" id="UP000535406">
    <property type="component" value="Unassembled WGS sequence"/>
</dbReference>
<evidence type="ECO:0000313" key="2">
    <source>
        <dbReference type="Proteomes" id="UP000535406"/>
    </source>
</evidence>
<gene>
    <name evidence="1" type="ORF">HNQ66_000071</name>
</gene>
<accession>A0A7W7YQW0</accession>
<evidence type="ECO:0000313" key="1">
    <source>
        <dbReference type="EMBL" id="MBB5040693.1"/>
    </source>
</evidence>
<evidence type="ECO:0008006" key="3">
    <source>
        <dbReference type="Google" id="ProtNLM"/>
    </source>
</evidence>
<dbReference type="RefSeq" id="WP_184139707.1">
    <property type="nucleotide sequence ID" value="NZ_JACHIK010000001.1"/>
</dbReference>
<dbReference type="InterPro" id="IPR019289">
    <property type="entry name" value="Phage_tail_E/E"/>
</dbReference>
<reference evidence="1 2" key="1">
    <citation type="submission" date="2020-08" db="EMBL/GenBank/DDBJ databases">
        <title>Genomic Encyclopedia of Type Strains, Phase IV (KMG-IV): sequencing the most valuable type-strain genomes for metagenomic binning, comparative biology and taxonomic classification.</title>
        <authorList>
            <person name="Goeker M."/>
        </authorList>
    </citation>
    <scope>NUCLEOTIDE SEQUENCE [LARGE SCALE GENOMIC DNA]</scope>
    <source>
        <strain evidence="1 2">DSM 21319</strain>
    </source>
</reference>
<proteinExistence type="predicted"/>
<organism evidence="1 2">
    <name type="scientific">Shinella fusca</name>
    <dbReference type="NCBI Taxonomy" id="544480"/>
    <lineage>
        <taxon>Bacteria</taxon>
        <taxon>Pseudomonadati</taxon>
        <taxon>Pseudomonadota</taxon>
        <taxon>Alphaproteobacteria</taxon>
        <taxon>Hyphomicrobiales</taxon>
        <taxon>Rhizobiaceae</taxon>
        <taxon>Shinella</taxon>
    </lineage>
</organism>
<name>A0A7W7YQW0_9HYPH</name>